<keyword evidence="2" id="KW-0812">Transmembrane</keyword>
<dbReference type="Proteomes" id="UP000799770">
    <property type="component" value="Unassembled WGS sequence"/>
</dbReference>
<accession>A0A6A5ZW48</accession>
<feature type="compositionally biased region" description="Polar residues" evidence="1">
    <location>
        <begin position="103"/>
        <end position="114"/>
    </location>
</feature>
<evidence type="ECO:0000313" key="3">
    <source>
        <dbReference type="EMBL" id="KAF2122987.1"/>
    </source>
</evidence>
<feature type="transmembrane region" description="Helical" evidence="2">
    <location>
        <begin position="352"/>
        <end position="373"/>
    </location>
</feature>
<keyword evidence="4" id="KW-1185">Reference proteome</keyword>
<dbReference type="AlphaFoldDB" id="A0A6A5ZW48"/>
<evidence type="ECO:0000256" key="1">
    <source>
        <dbReference type="SAM" id="MobiDB-lite"/>
    </source>
</evidence>
<name>A0A6A5ZW48_9PLEO</name>
<organism evidence="3 4">
    <name type="scientific">Lophiotrema nucula</name>
    <dbReference type="NCBI Taxonomy" id="690887"/>
    <lineage>
        <taxon>Eukaryota</taxon>
        <taxon>Fungi</taxon>
        <taxon>Dikarya</taxon>
        <taxon>Ascomycota</taxon>
        <taxon>Pezizomycotina</taxon>
        <taxon>Dothideomycetes</taxon>
        <taxon>Pleosporomycetidae</taxon>
        <taxon>Pleosporales</taxon>
        <taxon>Lophiotremataceae</taxon>
        <taxon>Lophiotrema</taxon>
    </lineage>
</organism>
<evidence type="ECO:0000256" key="2">
    <source>
        <dbReference type="SAM" id="Phobius"/>
    </source>
</evidence>
<sequence length="376" mass="40904">MPFGTVHSTVYWMLRRKAREVKRIRVGGGWLAARPLAAETSTSRMRNNCPIASDSIICTQTASTAPRGAATLFSTFVNIHCTSSVALSGAQCCVYGRQPPDTRVSSTQERNTTPDPRRSQHISRPLQLSDPPKNSSPAPKDPIHPSKPSSADMTDAYLFEGSKLQTMYHASEEDQRIISPILALKRPTPGKALEALVLDQVNFYIADNAVYKFDRPEAVVKMIYALQKLPIMQGMSFFPNKVGYDLVEAVRDFFVSRAGKIFLKEMFEPVPAVRSAIRNPTSPTSSYGTFPSPSGAYFEKGPTTVGVIDAMERASISNRPGPELQAQGCVSEKSRAIHIGAAVGNASDGRTLFAAGGGIIFFIALYFFGAPFLGNE</sequence>
<dbReference type="EMBL" id="ML977310">
    <property type="protein sequence ID" value="KAF2122987.1"/>
    <property type="molecule type" value="Genomic_DNA"/>
</dbReference>
<gene>
    <name evidence="3" type="ORF">BDV96DRAFT_593458</name>
</gene>
<proteinExistence type="predicted"/>
<evidence type="ECO:0000313" key="4">
    <source>
        <dbReference type="Proteomes" id="UP000799770"/>
    </source>
</evidence>
<keyword evidence="2" id="KW-0472">Membrane</keyword>
<feature type="region of interest" description="Disordered" evidence="1">
    <location>
        <begin position="98"/>
        <end position="151"/>
    </location>
</feature>
<protein>
    <submittedName>
        <fullName evidence="3">Uncharacterized protein</fullName>
    </submittedName>
</protein>
<keyword evidence="2" id="KW-1133">Transmembrane helix</keyword>
<reference evidence="3" key="1">
    <citation type="journal article" date="2020" name="Stud. Mycol.">
        <title>101 Dothideomycetes genomes: a test case for predicting lifestyles and emergence of pathogens.</title>
        <authorList>
            <person name="Haridas S."/>
            <person name="Albert R."/>
            <person name="Binder M."/>
            <person name="Bloem J."/>
            <person name="Labutti K."/>
            <person name="Salamov A."/>
            <person name="Andreopoulos B."/>
            <person name="Baker S."/>
            <person name="Barry K."/>
            <person name="Bills G."/>
            <person name="Bluhm B."/>
            <person name="Cannon C."/>
            <person name="Castanera R."/>
            <person name="Culley D."/>
            <person name="Daum C."/>
            <person name="Ezra D."/>
            <person name="Gonzalez J."/>
            <person name="Henrissat B."/>
            <person name="Kuo A."/>
            <person name="Liang C."/>
            <person name="Lipzen A."/>
            <person name="Lutzoni F."/>
            <person name="Magnuson J."/>
            <person name="Mondo S."/>
            <person name="Nolan M."/>
            <person name="Ohm R."/>
            <person name="Pangilinan J."/>
            <person name="Park H.-J."/>
            <person name="Ramirez L."/>
            <person name="Alfaro M."/>
            <person name="Sun H."/>
            <person name="Tritt A."/>
            <person name="Yoshinaga Y."/>
            <person name="Zwiers L.-H."/>
            <person name="Turgeon B."/>
            <person name="Goodwin S."/>
            <person name="Spatafora J."/>
            <person name="Crous P."/>
            <person name="Grigoriev I."/>
        </authorList>
    </citation>
    <scope>NUCLEOTIDE SEQUENCE</scope>
    <source>
        <strain evidence="3">CBS 627.86</strain>
    </source>
</reference>